<dbReference type="Pfam" id="PF14303">
    <property type="entry name" value="NAM-associated"/>
    <property type="match status" value="1"/>
</dbReference>
<dbReference type="InterPro" id="IPR029466">
    <property type="entry name" value="NAM-associated_C"/>
</dbReference>
<proteinExistence type="predicted"/>
<dbReference type="GeneID" id="110750699"/>
<dbReference type="KEGG" id="pavi:110750699"/>
<feature type="compositionally biased region" description="Basic residues" evidence="1">
    <location>
        <begin position="173"/>
        <end position="182"/>
    </location>
</feature>
<feature type="compositionally biased region" description="Polar residues" evidence="1">
    <location>
        <begin position="145"/>
        <end position="155"/>
    </location>
</feature>
<evidence type="ECO:0000313" key="4">
    <source>
        <dbReference type="RefSeq" id="XP_021806748.1"/>
    </source>
</evidence>
<accession>A0A6P5RYF2</accession>
<name>A0A6P5RYF2_PRUAV</name>
<feature type="region of interest" description="Disordered" evidence="1">
    <location>
        <begin position="144"/>
        <end position="189"/>
    </location>
</feature>
<dbReference type="Proteomes" id="UP000515124">
    <property type="component" value="Unplaced"/>
</dbReference>
<organism evidence="3 4">
    <name type="scientific">Prunus avium</name>
    <name type="common">Cherry</name>
    <name type="synonym">Cerasus avium</name>
    <dbReference type="NCBI Taxonomy" id="42229"/>
    <lineage>
        <taxon>Eukaryota</taxon>
        <taxon>Viridiplantae</taxon>
        <taxon>Streptophyta</taxon>
        <taxon>Embryophyta</taxon>
        <taxon>Tracheophyta</taxon>
        <taxon>Spermatophyta</taxon>
        <taxon>Magnoliopsida</taxon>
        <taxon>eudicotyledons</taxon>
        <taxon>Gunneridae</taxon>
        <taxon>Pentapetalae</taxon>
        <taxon>rosids</taxon>
        <taxon>fabids</taxon>
        <taxon>Rosales</taxon>
        <taxon>Rosaceae</taxon>
        <taxon>Amygdaloideae</taxon>
        <taxon>Amygdaleae</taxon>
        <taxon>Prunus</taxon>
    </lineage>
</organism>
<feature type="domain" description="No apical meristem-associated C-terminal" evidence="2">
    <location>
        <begin position="113"/>
        <end position="263"/>
    </location>
</feature>
<reference evidence="4" key="1">
    <citation type="submission" date="2025-08" db="UniProtKB">
        <authorList>
            <consortium name="RefSeq"/>
        </authorList>
    </citation>
    <scope>IDENTIFICATION</scope>
</reference>
<evidence type="ECO:0000256" key="1">
    <source>
        <dbReference type="SAM" id="MobiDB-lite"/>
    </source>
</evidence>
<evidence type="ECO:0000259" key="2">
    <source>
        <dbReference type="Pfam" id="PF14303"/>
    </source>
</evidence>
<dbReference type="PANTHER" id="PTHR45023">
    <property type="match status" value="1"/>
</dbReference>
<evidence type="ECO:0000313" key="3">
    <source>
        <dbReference type="Proteomes" id="UP000515124"/>
    </source>
</evidence>
<dbReference type="RefSeq" id="XP_021806748.1">
    <property type="nucleotide sequence ID" value="XM_021951056.1"/>
</dbReference>
<protein>
    <submittedName>
        <fullName evidence="4">Glutathione S-transferase T3-like</fullName>
    </submittedName>
</protein>
<dbReference type="PANTHER" id="PTHR45023:SF4">
    <property type="entry name" value="GLYCINE-RICH PROTEIN-RELATED"/>
    <property type="match status" value="1"/>
</dbReference>
<sequence length="281" mass="32434">MASSIETGGAWSTMEDVSLCEAWLQVCHCPVTGNEMKFFHMWKKIHAEFCEKIPGSTRTEMALSSRWKILNKELGKWRDALSKAMENCRSGENRTNEMIQAQMWFGATGGGKKSFNHHECWDVVKYCKRFIIIPTGPPVVLNETPLRNSMTSESPLDSPMSEDSPIEKEPRPIGRKAAKAKKAGNSSNSNSKFLEEIARQNAIRIELEQKRQDNEMAIQAEFSREREYLHKKHMEKTDRETMAMDTSHMSPETKQFWKLERRDVMRRKRLFQDDGLATRIG</sequence>
<gene>
    <name evidence="4" type="primary">LOC110750699</name>
</gene>
<keyword evidence="3" id="KW-1185">Reference proteome</keyword>
<dbReference type="AlphaFoldDB" id="A0A6P5RYF2"/>